<reference evidence="2 3" key="1">
    <citation type="submission" date="2023-09" db="EMBL/GenBank/DDBJ databases">
        <title>Multi-omics analysis of a traditional fermented food reveals byproduct-associated fungal strains for waste-to-food upcycling.</title>
        <authorList>
            <consortium name="Lawrence Berkeley National Laboratory"/>
            <person name="Rekdal V.M."/>
            <person name="Villalobos-Escobedo J.M."/>
            <person name="Rodriguez-Valeron N."/>
            <person name="Garcia M.O."/>
            <person name="Vasquez D.P."/>
            <person name="Damayanti I."/>
            <person name="Sorensen P.M."/>
            <person name="Baidoo E.E."/>
            <person name="De Carvalho A.C."/>
            <person name="Riley R."/>
            <person name="Lipzen A."/>
            <person name="He G."/>
            <person name="Yan M."/>
            <person name="Haridas S."/>
            <person name="Daum C."/>
            <person name="Yoshinaga Y."/>
            <person name="Ng V."/>
            <person name="Grigoriev I.V."/>
            <person name="Munk R."/>
            <person name="Nuraida L."/>
            <person name="Wijaya C.H."/>
            <person name="Morales P.-C."/>
            <person name="Keasling J.D."/>
        </authorList>
    </citation>
    <scope>NUCLEOTIDE SEQUENCE [LARGE SCALE GENOMIC DNA]</scope>
    <source>
        <strain evidence="2 3">FGSC 2613</strain>
    </source>
</reference>
<evidence type="ECO:0000256" key="1">
    <source>
        <dbReference type="SAM" id="MobiDB-lite"/>
    </source>
</evidence>
<keyword evidence="3" id="KW-1185">Reference proteome</keyword>
<feature type="compositionally biased region" description="Basic and acidic residues" evidence="1">
    <location>
        <begin position="206"/>
        <end position="217"/>
    </location>
</feature>
<evidence type="ECO:0000313" key="2">
    <source>
        <dbReference type="EMBL" id="KAL0468548.1"/>
    </source>
</evidence>
<accession>A0ABR3D782</accession>
<gene>
    <name evidence="2" type="ORF">QR685DRAFT_573811</name>
</gene>
<comment type="caution">
    <text evidence="2">The sequence shown here is derived from an EMBL/GenBank/DDBJ whole genome shotgun (WGS) entry which is preliminary data.</text>
</comment>
<feature type="compositionally biased region" description="Acidic residues" evidence="1">
    <location>
        <begin position="188"/>
        <end position="205"/>
    </location>
</feature>
<name>A0ABR3D782_NEUIN</name>
<dbReference type="EMBL" id="JAVLET010000007">
    <property type="protein sequence ID" value="KAL0468548.1"/>
    <property type="molecule type" value="Genomic_DNA"/>
</dbReference>
<evidence type="ECO:0000313" key="3">
    <source>
        <dbReference type="Proteomes" id="UP001451303"/>
    </source>
</evidence>
<organism evidence="2 3">
    <name type="scientific">Neurospora intermedia</name>
    <dbReference type="NCBI Taxonomy" id="5142"/>
    <lineage>
        <taxon>Eukaryota</taxon>
        <taxon>Fungi</taxon>
        <taxon>Dikarya</taxon>
        <taxon>Ascomycota</taxon>
        <taxon>Pezizomycotina</taxon>
        <taxon>Sordariomycetes</taxon>
        <taxon>Sordariomycetidae</taxon>
        <taxon>Sordariales</taxon>
        <taxon>Sordariaceae</taxon>
        <taxon>Neurospora</taxon>
    </lineage>
</organism>
<feature type="region of interest" description="Disordered" evidence="1">
    <location>
        <begin position="184"/>
        <end position="217"/>
    </location>
</feature>
<sequence>MDSTKEVVQKLAKLNIDPYVQTQPVQELDASHKTSPGQRPDLFGPAFQAGFQTQSGTQFSLSNDQQTKPEAITAPFTANTSTDPESPKNIVPLRKPFWNISRNLAESLSKGVNPRNSDDRPHTTSITKCRDRMRMGVRWLQEKERRHDSTRRATRLCRRGAFSEGMRKRLGLKLKREEANLGQLEVIKEEEEEGGEEDGEKDGEEDVKMDKDTVMAD</sequence>
<protein>
    <submittedName>
        <fullName evidence="2">Uncharacterized protein</fullName>
    </submittedName>
</protein>
<dbReference type="Proteomes" id="UP001451303">
    <property type="component" value="Unassembled WGS sequence"/>
</dbReference>
<proteinExistence type="predicted"/>